<evidence type="ECO:0000256" key="5">
    <source>
        <dbReference type="SAM" id="SignalP"/>
    </source>
</evidence>
<evidence type="ECO:0000259" key="7">
    <source>
        <dbReference type="SMART" id="SM00079"/>
    </source>
</evidence>
<dbReference type="OrthoDB" id="9774451at2"/>
<dbReference type="CDD" id="cd13624">
    <property type="entry name" value="PBP2_Arg_Lys_His"/>
    <property type="match status" value="1"/>
</dbReference>
<dbReference type="InterPro" id="IPR001320">
    <property type="entry name" value="Iontro_rcpt_C"/>
</dbReference>
<dbReference type="EMBL" id="LFDV01000002">
    <property type="protein sequence ID" value="KTB48084.1"/>
    <property type="molecule type" value="Genomic_DNA"/>
</dbReference>
<proteinExistence type="inferred from homology"/>
<protein>
    <submittedName>
        <fullName evidence="8">ABC-type amino acid transport/signal transduction system, periplasmic component/domain</fullName>
    </submittedName>
</protein>
<evidence type="ECO:0000256" key="3">
    <source>
        <dbReference type="ARBA" id="ARBA00022729"/>
    </source>
</evidence>
<dbReference type="InterPro" id="IPR018313">
    <property type="entry name" value="SBP_3_CS"/>
</dbReference>
<evidence type="ECO:0000313" key="8">
    <source>
        <dbReference type="EMBL" id="KTB48084.1"/>
    </source>
</evidence>
<dbReference type="Pfam" id="PF00497">
    <property type="entry name" value="SBP_bac_3"/>
    <property type="match status" value="1"/>
</dbReference>
<organism evidence="8 9">
    <name type="scientific">Dehalogenimonas alkenigignens</name>
    <dbReference type="NCBI Taxonomy" id="1217799"/>
    <lineage>
        <taxon>Bacteria</taxon>
        <taxon>Bacillati</taxon>
        <taxon>Chloroflexota</taxon>
        <taxon>Dehalococcoidia</taxon>
        <taxon>Dehalococcoidales</taxon>
        <taxon>Dehalococcoidaceae</taxon>
        <taxon>Dehalogenimonas</taxon>
    </lineage>
</organism>
<dbReference type="STRING" id="1217799.DEALK_09290"/>
<evidence type="ECO:0000256" key="4">
    <source>
        <dbReference type="RuleBase" id="RU003744"/>
    </source>
</evidence>
<accession>A0A0W0GHS2</accession>
<dbReference type="GO" id="GO:0030313">
    <property type="term" value="C:cell envelope"/>
    <property type="evidence" value="ECO:0007669"/>
    <property type="project" value="UniProtKB-SubCell"/>
</dbReference>
<evidence type="ECO:0000259" key="6">
    <source>
        <dbReference type="SMART" id="SM00062"/>
    </source>
</evidence>
<dbReference type="SUPFAM" id="SSF53850">
    <property type="entry name" value="Periplasmic binding protein-like II"/>
    <property type="match status" value="1"/>
</dbReference>
<keyword evidence="3 5" id="KW-0732">Signal</keyword>
<dbReference type="GO" id="GO:0016020">
    <property type="term" value="C:membrane"/>
    <property type="evidence" value="ECO:0007669"/>
    <property type="project" value="InterPro"/>
</dbReference>
<dbReference type="AlphaFoldDB" id="A0A0W0GHS2"/>
<dbReference type="InterPro" id="IPR001638">
    <property type="entry name" value="Solute-binding_3/MltF_N"/>
</dbReference>
<gene>
    <name evidence="8" type="ORF">DEALK_09290</name>
</gene>
<feature type="chain" id="PRO_5006902673" evidence="5">
    <location>
        <begin position="24"/>
        <end position="255"/>
    </location>
</feature>
<reference evidence="8 9" key="1">
    <citation type="submission" date="2015-06" db="EMBL/GenBank/DDBJ databases">
        <title>Genome sequence of the organohalide-respiring Dehalogenimonas alkenigignens type strain (IP3-3T).</title>
        <authorList>
            <person name="Key T.A."/>
            <person name="Richmond D.P."/>
            <person name="Bowman K.S."/>
            <person name="Cho Y.-J."/>
            <person name="Chun J."/>
            <person name="da Costa M.S."/>
            <person name="Rainey F.A."/>
            <person name="Moe W.M."/>
        </authorList>
    </citation>
    <scope>NUCLEOTIDE SEQUENCE [LARGE SCALE GENOMIC DNA]</scope>
    <source>
        <strain evidence="8 9">IP3-3</strain>
    </source>
</reference>
<dbReference type="Proteomes" id="UP000053947">
    <property type="component" value="Unassembled WGS sequence"/>
</dbReference>
<sequence>MKKFLWILVALVAVFGLALPGCGDSSANPTTSAPPLKIRVATDATWAPFEFVDTASGKIVGFDIDLFNEIAKKANIEVEYVNVEWDSLLAGMAQGTYDAAISSITITEDRKKEMNFTNPYYAAGQIIVVRSNNTTITGAANIKGKVGVQSGTTGDTEVSAMTGVEKVAYDEIGLAFAALLTNQIDAIVCDTPVAAGYTKKNPTQLKTVGAMLSAEEYGIAVPKGKEDLLAKLNTALAQVKAAGTIPTLLAKWEIE</sequence>
<feature type="signal peptide" evidence="5">
    <location>
        <begin position="1"/>
        <end position="23"/>
    </location>
</feature>
<comment type="subcellular location">
    <subcellularLocation>
        <location evidence="1">Cell envelope</location>
    </subcellularLocation>
</comment>
<comment type="caution">
    <text evidence="8">The sequence shown here is derived from an EMBL/GenBank/DDBJ whole genome shotgun (WGS) entry which is preliminary data.</text>
</comment>
<keyword evidence="9" id="KW-1185">Reference proteome</keyword>
<name>A0A0W0GHS2_9CHLR</name>
<dbReference type="SMART" id="SM00062">
    <property type="entry name" value="PBPb"/>
    <property type="match status" value="1"/>
</dbReference>
<evidence type="ECO:0000313" key="9">
    <source>
        <dbReference type="Proteomes" id="UP000053947"/>
    </source>
</evidence>
<feature type="domain" description="Ionotropic glutamate receptor C-terminal" evidence="7">
    <location>
        <begin position="37"/>
        <end position="255"/>
    </location>
</feature>
<dbReference type="GO" id="GO:0015276">
    <property type="term" value="F:ligand-gated monoatomic ion channel activity"/>
    <property type="evidence" value="ECO:0007669"/>
    <property type="project" value="InterPro"/>
</dbReference>
<dbReference type="RefSeq" id="WP_058439120.1">
    <property type="nucleotide sequence ID" value="NZ_KQ758903.1"/>
</dbReference>
<dbReference type="PANTHER" id="PTHR35936:SF17">
    <property type="entry name" value="ARGININE-BINDING EXTRACELLULAR PROTEIN ARTP"/>
    <property type="match status" value="1"/>
</dbReference>
<dbReference type="SMART" id="SM00079">
    <property type="entry name" value="PBPe"/>
    <property type="match status" value="1"/>
</dbReference>
<feature type="domain" description="Solute-binding protein family 3/N-terminal" evidence="6">
    <location>
        <begin position="37"/>
        <end position="255"/>
    </location>
</feature>
<evidence type="ECO:0000256" key="1">
    <source>
        <dbReference type="ARBA" id="ARBA00004196"/>
    </source>
</evidence>
<dbReference type="PROSITE" id="PS01039">
    <property type="entry name" value="SBP_BACTERIAL_3"/>
    <property type="match status" value="1"/>
</dbReference>
<dbReference type="PANTHER" id="PTHR35936">
    <property type="entry name" value="MEMBRANE-BOUND LYTIC MUREIN TRANSGLYCOSYLASE F"/>
    <property type="match status" value="1"/>
</dbReference>
<dbReference type="Gene3D" id="3.40.190.10">
    <property type="entry name" value="Periplasmic binding protein-like II"/>
    <property type="match status" value="2"/>
</dbReference>
<evidence type="ECO:0000256" key="2">
    <source>
        <dbReference type="ARBA" id="ARBA00010333"/>
    </source>
</evidence>
<comment type="similarity">
    <text evidence="2 4">Belongs to the bacterial solute-binding protein 3 family.</text>
</comment>